<evidence type="ECO:0000313" key="2">
    <source>
        <dbReference type="Proteomes" id="UP000183642"/>
    </source>
</evidence>
<name>A0A1I5IGQ7_9ACTN</name>
<dbReference type="AlphaFoldDB" id="A0A1I5IGQ7"/>
<dbReference type="EMBL" id="FOWE01000014">
    <property type="protein sequence ID" value="SFO59380.1"/>
    <property type="molecule type" value="Genomic_DNA"/>
</dbReference>
<reference evidence="2" key="1">
    <citation type="submission" date="2016-10" db="EMBL/GenBank/DDBJ databases">
        <authorList>
            <person name="Varghese N."/>
            <person name="Submissions S."/>
        </authorList>
    </citation>
    <scope>NUCLEOTIDE SEQUENCE [LARGE SCALE GENOMIC DNA]</scope>
    <source>
        <strain evidence="2">DSM 43161</strain>
    </source>
</reference>
<organism evidence="1 2">
    <name type="scientific">Geodermatophilus obscurus</name>
    <dbReference type="NCBI Taxonomy" id="1861"/>
    <lineage>
        <taxon>Bacteria</taxon>
        <taxon>Bacillati</taxon>
        <taxon>Actinomycetota</taxon>
        <taxon>Actinomycetes</taxon>
        <taxon>Geodermatophilales</taxon>
        <taxon>Geodermatophilaceae</taxon>
        <taxon>Geodermatophilus</taxon>
    </lineage>
</organism>
<accession>A0A1I5IGQ7</accession>
<evidence type="ECO:0000313" key="1">
    <source>
        <dbReference type="EMBL" id="SFO59380.1"/>
    </source>
</evidence>
<keyword evidence="2" id="KW-1185">Reference proteome</keyword>
<protein>
    <submittedName>
        <fullName evidence="1">Uncharacterized protein</fullName>
    </submittedName>
</protein>
<proteinExistence type="predicted"/>
<gene>
    <name evidence="1" type="ORF">SAMN05660359_04562</name>
</gene>
<sequence length="150" mass="16987">MAPTIGAMPDRSHAQAALGQQLYAVLEQCRKPEILWAKLATGNYDWLGVRRNGKYVLGRPRLSAVVPEEPGTPPNDTREPHRIEALGPLQRVPRWEAYPTPEEAHDTFRRLARGDPITPLRTSGVWRARLVLDGRSVEERLVVRPLPRLF</sequence>
<dbReference type="Proteomes" id="UP000183642">
    <property type="component" value="Unassembled WGS sequence"/>
</dbReference>